<keyword evidence="2" id="KW-1133">Transmembrane helix</keyword>
<feature type="compositionally biased region" description="Basic and acidic residues" evidence="1">
    <location>
        <begin position="265"/>
        <end position="275"/>
    </location>
</feature>
<sequence length="290" mass="30551">MTSAAQRSSGADMQMGVAVSADEHVSRANDADARTSQEPDQDRPRASQPSAAEEPELSRPSLSPLRDRTHWVTLVLLPLVGAVGFWAVQGLWEWAWSAISGPPGLTAFASRTVGGEHLYLDPTEATDPASVCKRGIPVTAAGKPASLPITLQAKTDEAIMVIGVEVNVVSSEPPPKGGAVAEPKGCPAALKGRAFDVDLTRIPSPVVPAAGKAGGHQATDLPFTVTADDPEQLNLRLSPGGKDVRFTVKIEWVADGKYGSVTLNGDDRDRERDGFRVMGRPHSPSTPEGN</sequence>
<feature type="compositionally biased region" description="Polar residues" evidence="1">
    <location>
        <begin position="1"/>
        <end position="11"/>
    </location>
</feature>
<accession>A0A640TW00</accession>
<reference evidence="3 4" key="1">
    <citation type="submission" date="2019-12" db="EMBL/GenBank/DDBJ databases">
        <title>Whole genome shotgun sequence of Streptomyces libani subsp. libani NBRC 13452.</title>
        <authorList>
            <person name="Ichikawa N."/>
            <person name="Kimura A."/>
            <person name="Kitahashi Y."/>
            <person name="Komaki H."/>
            <person name="Tamura T."/>
        </authorList>
    </citation>
    <scope>NUCLEOTIDE SEQUENCE [LARGE SCALE GENOMIC DNA]</scope>
    <source>
        <strain evidence="3 4">NBRC 13452</strain>
    </source>
</reference>
<evidence type="ECO:0000313" key="3">
    <source>
        <dbReference type="EMBL" id="GFE26992.1"/>
    </source>
</evidence>
<evidence type="ECO:0000256" key="1">
    <source>
        <dbReference type="SAM" id="MobiDB-lite"/>
    </source>
</evidence>
<dbReference type="AlphaFoldDB" id="A0A640TW00"/>
<protein>
    <submittedName>
        <fullName evidence="3">Uncharacterized protein</fullName>
    </submittedName>
</protein>
<feature type="region of interest" description="Disordered" evidence="1">
    <location>
        <begin position="1"/>
        <end position="63"/>
    </location>
</feature>
<comment type="caution">
    <text evidence="3">The sequence shown here is derived from an EMBL/GenBank/DDBJ whole genome shotgun (WGS) entry which is preliminary data.</text>
</comment>
<keyword evidence="2" id="KW-0812">Transmembrane</keyword>
<feature type="compositionally biased region" description="Basic and acidic residues" evidence="1">
    <location>
        <begin position="21"/>
        <end position="45"/>
    </location>
</feature>
<proteinExistence type="predicted"/>
<keyword evidence="2" id="KW-0472">Membrane</keyword>
<dbReference type="EMBL" id="BLIP01000003">
    <property type="protein sequence ID" value="GFE26992.1"/>
    <property type="molecule type" value="Genomic_DNA"/>
</dbReference>
<name>A0A640TW00_STRNI</name>
<dbReference type="Proteomes" id="UP000429552">
    <property type="component" value="Unassembled WGS sequence"/>
</dbReference>
<feature type="transmembrane region" description="Helical" evidence="2">
    <location>
        <begin position="71"/>
        <end position="92"/>
    </location>
</feature>
<gene>
    <name evidence="3" type="ORF">Sliba_74450</name>
</gene>
<organism evidence="3 4">
    <name type="scientific">Streptomyces nigrescens</name>
    <dbReference type="NCBI Taxonomy" id="1920"/>
    <lineage>
        <taxon>Bacteria</taxon>
        <taxon>Bacillati</taxon>
        <taxon>Actinomycetota</taxon>
        <taxon>Actinomycetes</taxon>
        <taxon>Kitasatosporales</taxon>
        <taxon>Streptomycetaceae</taxon>
        <taxon>Streptomyces</taxon>
    </lineage>
</organism>
<evidence type="ECO:0000313" key="4">
    <source>
        <dbReference type="Proteomes" id="UP000429552"/>
    </source>
</evidence>
<evidence type="ECO:0000256" key="2">
    <source>
        <dbReference type="SAM" id="Phobius"/>
    </source>
</evidence>
<feature type="region of interest" description="Disordered" evidence="1">
    <location>
        <begin position="259"/>
        <end position="290"/>
    </location>
</feature>